<dbReference type="Pfam" id="PF06114">
    <property type="entry name" value="Peptidase_M78"/>
    <property type="match status" value="1"/>
</dbReference>
<dbReference type="Gene3D" id="1.10.10.2910">
    <property type="match status" value="1"/>
</dbReference>
<evidence type="ECO:0000313" key="3">
    <source>
        <dbReference type="EMBL" id="QIS08477.1"/>
    </source>
</evidence>
<evidence type="ECO:0000256" key="1">
    <source>
        <dbReference type="SAM" id="MobiDB-lite"/>
    </source>
</evidence>
<dbReference type="KEGG" id="nah:F5544_02785"/>
<keyword evidence="4" id="KW-1185">Reference proteome</keyword>
<feature type="domain" description="IrrE N-terminal-like" evidence="2">
    <location>
        <begin position="81"/>
        <end position="172"/>
    </location>
</feature>
<reference evidence="3 4" key="1">
    <citation type="journal article" date="2019" name="ACS Chem. Biol.">
        <title>Identification and Mobilization of a Cryptic Antibiotic Biosynthesis Gene Locus from a Human-Pathogenic Nocardia Isolate.</title>
        <authorList>
            <person name="Herisse M."/>
            <person name="Ishida K."/>
            <person name="Porter J.L."/>
            <person name="Howden B."/>
            <person name="Hertweck C."/>
            <person name="Stinear T.P."/>
            <person name="Pidot S.J."/>
        </authorList>
    </citation>
    <scope>NUCLEOTIDE SEQUENCE [LARGE SCALE GENOMIC DNA]</scope>
    <source>
        <strain evidence="3 4">AUSMDU00012717</strain>
    </source>
</reference>
<evidence type="ECO:0000313" key="4">
    <source>
        <dbReference type="Proteomes" id="UP000503540"/>
    </source>
</evidence>
<dbReference type="AlphaFoldDB" id="A0A6G9Y5W0"/>
<dbReference type="InterPro" id="IPR010359">
    <property type="entry name" value="IrrE_HExxH"/>
</dbReference>
<name>A0A6G9Y5W0_9NOCA</name>
<organism evidence="3 4">
    <name type="scientific">Nocardia arthritidis</name>
    <dbReference type="NCBI Taxonomy" id="228602"/>
    <lineage>
        <taxon>Bacteria</taxon>
        <taxon>Bacillati</taxon>
        <taxon>Actinomycetota</taxon>
        <taxon>Actinomycetes</taxon>
        <taxon>Mycobacteriales</taxon>
        <taxon>Nocardiaceae</taxon>
        <taxon>Nocardia</taxon>
    </lineage>
</organism>
<feature type="compositionally biased region" description="Basic and acidic residues" evidence="1">
    <location>
        <begin position="1"/>
        <end position="12"/>
    </location>
</feature>
<feature type="region of interest" description="Disordered" evidence="1">
    <location>
        <begin position="1"/>
        <end position="22"/>
    </location>
</feature>
<dbReference type="Proteomes" id="UP000503540">
    <property type="component" value="Chromosome"/>
</dbReference>
<gene>
    <name evidence="3" type="ORF">F5544_02785</name>
</gene>
<protein>
    <submittedName>
        <fullName evidence="3">ImmA/IrrE family metallo-endopeptidase</fullName>
    </submittedName>
</protein>
<dbReference type="EMBL" id="CP046172">
    <property type="protein sequence ID" value="QIS08477.1"/>
    <property type="molecule type" value="Genomic_DNA"/>
</dbReference>
<evidence type="ECO:0000259" key="2">
    <source>
        <dbReference type="Pfam" id="PF06114"/>
    </source>
</evidence>
<sequence length="189" mass="20575">MPHEPHSSRGHEGATTIMSSESRAHSGIRSYRRVAAAVDAVCAVAADFDATTLDEVVAAIASERHRQIEIASAQLGPGVCGQRRFYPDKDVIVLAQALPSREHTLAHELGHIVFDHEGAPAPEVTLEASDDLIAYMLSQRAHQQIFDDGEDELAEWEAETFAAMLMTRLRVFNSRGAGVSVLRFDEALG</sequence>
<accession>A0A6G9Y5W0</accession>
<proteinExistence type="predicted"/>